<protein>
    <submittedName>
        <fullName evidence="2">Uncharacterized protein</fullName>
    </submittedName>
</protein>
<organism evidence="2 3">
    <name type="scientific">Holothuria leucospilota</name>
    <name type="common">Black long sea cucumber</name>
    <name type="synonym">Mertensiothuria leucospilota</name>
    <dbReference type="NCBI Taxonomy" id="206669"/>
    <lineage>
        <taxon>Eukaryota</taxon>
        <taxon>Metazoa</taxon>
        <taxon>Echinodermata</taxon>
        <taxon>Eleutherozoa</taxon>
        <taxon>Echinozoa</taxon>
        <taxon>Holothuroidea</taxon>
        <taxon>Aspidochirotacea</taxon>
        <taxon>Aspidochirotida</taxon>
        <taxon>Holothuriidae</taxon>
        <taxon>Holothuria</taxon>
    </lineage>
</organism>
<evidence type="ECO:0000256" key="1">
    <source>
        <dbReference type="SAM" id="MobiDB-lite"/>
    </source>
</evidence>
<gene>
    <name evidence="2" type="ORF">HOLleu_05649</name>
</gene>
<feature type="compositionally biased region" description="Basic and acidic residues" evidence="1">
    <location>
        <begin position="18"/>
        <end position="27"/>
    </location>
</feature>
<dbReference type="OrthoDB" id="6774702at2759"/>
<feature type="region of interest" description="Disordered" evidence="1">
    <location>
        <begin position="1"/>
        <end position="27"/>
    </location>
</feature>
<comment type="caution">
    <text evidence="2">The sequence shown here is derived from an EMBL/GenBank/DDBJ whole genome shotgun (WGS) entry which is preliminary data.</text>
</comment>
<evidence type="ECO:0000313" key="3">
    <source>
        <dbReference type="Proteomes" id="UP001152320"/>
    </source>
</evidence>
<dbReference type="Proteomes" id="UP001152320">
    <property type="component" value="Chromosome 2"/>
</dbReference>
<accession>A0A9Q1CL18</accession>
<proteinExistence type="predicted"/>
<reference evidence="2" key="1">
    <citation type="submission" date="2021-10" db="EMBL/GenBank/DDBJ databases">
        <title>Tropical sea cucumber genome reveals ecological adaptation and Cuvierian tubules defense mechanism.</title>
        <authorList>
            <person name="Chen T."/>
        </authorList>
    </citation>
    <scope>NUCLEOTIDE SEQUENCE</scope>
    <source>
        <strain evidence="2">Nanhai2018</strain>
        <tissue evidence="2">Muscle</tissue>
    </source>
</reference>
<dbReference type="PANTHER" id="PTHR19446">
    <property type="entry name" value="REVERSE TRANSCRIPTASES"/>
    <property type="match status" value="1"/>
</dbReference>
<dbReference type="EMBL" id="JAIZAY010000002">
    <property type="protein sequence ID" value="KAJ8046840.1"/>
    <property type="molecule type" value="Genomic_DNA"/>
</dbReference>
<sequence>MVRKISGKQLNSTGQHMTKPDSSKSREAADVANLFADEFESNSSSNQYSQAFQTFQYTVEKQKVNFTSDNSEDYSSRFNITEPRIALERSNATATGPDEVYYQFLKHLPDNSLLVLLDIFNGIWENGSFPAAWREAIIIPIAKPGKDPTKASKLVASARLLNE</sequence>
<keyword evidence="3" id="KW-1185">Reference proteome</keyword>
<name>A0A9Q1CL18_HOLLE</name>
<evidence type="ECO:0000313" key="2">
    <source>
        <dbReference type="EMBL" id="KAJ8046840.1"/>
    </source>
</evidence>
<dbReference type="AlphaFoldDB" id="A0A9Q1CL18"/>